<dbReference type="Gene3D" id="1.10.3730.20">
    <property type="match status" value="1"/>
</dbReference>
<dbReference type="InterPro" id="IPR000390">
    <property type="entry name" value="Small_drug/metabolite_transptr"/>
</dbReference>
<dbReference type="KEGG" id="had:CDV25_05465"/>
<evidence type="ECO:0000256" key="4">
    <source>
        <dbReference type="ARBA" id="ARBA00022692"/>
    </source>
</evidence>
<keyword evidence="3" id="KW-1003">Cell membrane</keyword>
<evidence type="ECO:0000256" key="5">
    <source>
        <dbReference type="ARBA" id="ARBA00022989"/>
    </source>
</evidence>
<gene>
    <name evidence="10" type="ORF">CDV25_05465</name>
</gene>
<evidence type="ECO:0000256" key="8">
    <source>
        <dbReference type="RuleBase" id="RU003942"/>
    </source>
</evidence>
<dbReference type="PANTHER" id="PTHR30561:SF1">
    <property type="entry name" value="MULTIDRUG TRANSPORTER EMRE"/>
    <property type="match status" value="1"/>
</dbReference>
<name>A0A2U8FDD9_9HELI</name>
<dbReference type="GO" id="GO:0005886">
    <property type="term" value="C:plasma membrane"/>
    <property type="evidence" value="ECO:0007669"/>
    <property type="project" value="UniProtKB-SubCell"/>
</dbReference>
<dbReference type="InterPro" id="IPR037185">
    <property type="entry name" value="EmrE-like"/>
</dbReference>
<dbReference type="PANTHER" id="PTHR30561">
    <property type="entry name" value="SMR FAMILY PROTON-DEPENDENT DRUG EFFLUX TRANSPORTER SUGE"/>
    <property type="match status" value="1"/>
</dbReference>
<feature type="transmembrane region" description="Helical" evidence="9">
    <location>
        <begin position="59"/>
        <end position="80"/>
    </location>
</feature>
<dbReference type="EMBL" id="CP021886">
    <property type="protein sequence ID" value="AWI34270.1"/>
    <property type="molecule type" value="Genomic_DNA"/>
</dbReference>
<dbReference type="SUPFAM" id="SSF103481">
    <property type="entry name" value="Multidrug resistance efflux transporter EmrE"/>
    <property type="match status" value="1"/>
</dbReference>
<evidence type="ECO:0000313" key="11">
    <source>
        <dbReference type="Proteomes" id="UP000244890"/>
    </source>
</evidence>
<comment type="similarity">
    <text evidence="7 8">Belongs to the drug/metabolite transporter (DMT) superfamily. Small multidrug resistance (SMR) (TC 2.A.7.1) family.</text>
</comment>
<feature type="transmembrane region" description="Helical" evidence="9">
    <location>
        <begin position="34"/>
        <end position="52"/>
    </location>
</feature>
<evidence type="ECO:0000256" key="1">
    <source>
        <dbReference type="ARBA" id="ARBA00004651"/>
    </source>
</evidence>
<sequence length="111" mass="12172">MLKAWIFLFLAIFSEVFGVSIVNYSQEDNKALVLSILFISIAIAYYCMSLSLKKISVGIAYAIWEIVGLSLITIIAIFAFGAELKMQEYIGLALALLGIALVNFGEKPSNV</sequence>
<keyword evidence="5 9" id="KW-1133">Transmembrane helix</keyword>
<dbReference type="Pfam" id="PF00893">
    <property type="entry name" value="Multi_Drug_Res"/>
    <property type="match status" value="1"/>
</dbReference>
<evidence type="ECO:0000256" key="2">
    <source>
        <dbReference type="ARBA" id="ARBA00022448"/>
    </source>
</evidence>
<keyword evidence="4 8" id="KW-0812">Transmembrane</keyword>
<dbReference type="AlphaFoldDB" id="A0A2U8FDD9"/>
<dbReference type="GO" id="GO:0022857">
    <property type="term" value="F:transmembrane transporter activity"/>
    <property type="evidence" value="ECO:0007669"/>
    <property type="project" value="InterPro"/>
</dbReference>
<evidence type="ECO:0000256" key="6">
    <source>
        <dbReference type="ARBA" id="ARBA00023136"/>
    </source>
</evidence>
<keyword evidence="6 9" id="KW-0472">Membrane</keyword>
<evidence type="ECO:0000256" key="7">
    <source>
        <dbReference type="ARBA" id="ARBA00038032"/>
    </source>
</evidence>
<evidence type="ECO:0000313" key="10">
    <source>
        <dbReference type="EMBL" id="AWI34270.1"/>
    </source>
</evidence>
<evidence type="ECO:0000256" key="9">
    <source>
        <dbReference type="SAM" id="Phobius"/>
    </source>
</evidence>
<dbReference type="RefSeq" id="WP_108911098.1">
    <property type="nucleotide sequence ID" value="NZ_CP021886.1"/>
</dbReference>
<reference evidence="10 11" key="1">
    <citation type="submission" date="2017-06" db="EMBL/GenBank/DDBJ databases">
        <title>Complete genome of Helicobacter apodemus.</title>
        <authorList>
            <person name="Cho S."/>
        </authorList>
    </citation>
    <scope>NUCLEOTIDE SEQUENCE [LARGE SCALE GENOMIC DNA]</scope>
    <source>
        <strain evidence="11">SNUVETPUB-15-01</strain>
    </source>
</reference>
<organism evidence="10 11">
    <name type="scientific">Helicobacter apodemus</name>
    <dbReference type="NCBI Taxonomy" id="135569"/>
    <lineage>
        <taxon>Bacteria</taxon>
        <taxon>Pseudomonadati</taxon>
        <taxon>Campylobacterota</taxon>
        <taxon>Epsilonproteobacteria</taxon>
        <taxon>Campylobacterales</taxon>
        <taxon>Helicobacteraceae</taxon>
        <taxon>Helicobacter</taxon>
    </lineage>
</organism>
<comment type="subcellular location">
    <subcellularLocation>
        <location evidence="1 8">Cell membrane</location>
        <topology evidence="1 8">Multi-pass membrane protein</topology>
    </subcellularLocation>
</comment>
<proteinExistence type="inferred from homology"/>
<evidence type="ECO:0000256" key="3">
    <source>
        <dbReference type="ARBA" id="ARBA00022475"/>
    </source>
</evidence>
<dbReference type="OrthoDB" id="5325642at2"/>
<protein>
    <submittedName>
        <fullName evidence="10">QacE family quaternary ammonium compound efflux SMR transporter</fullName>
    </submittedName>
</protein>
<dbReference type="Proteomes" id="UP000244890">
    <property type="component" value="Chromosome"/>
</dbReference>
<accession>A0A2U8FDD9</accession>
<dbReference type="InterPro" id="IPR045324">
    <property type="entry name" value="Small_multidrug_res"/>
</dbReference>
<keyword evidence="2" id="KW-0813">Transport</keyword>
<feature type="transmembrane region" description="Helical" evidence="9">
    <location>
        <begin position="86"/>
        <end position="105"/>
    </location>
</feature>